<dbReference type="AlphaFoldDB" id="A0A1M6GS22"/>
<dbReference type="RefSeq" id="WP_083610794.1">
    <property type="nucleotide sequence ID" value="NZ_FQZU01000004.1"/>
</dbReference>
<keyword evidence="1" id="KW-0805">Transcription regulation</keyword>
<gene>
    <name evidence="5" type="ORF">SAMN02745216_01090</name>
</gene>
<dbReference type="GO" id="GO:0003700">
    <property type="term" value="F:DNA-binding transcription factor activity"/>
    <property type="evidence" value="ECO:0007669"/>
    <property type="project" value="InterPro"/>
</dbReference>
<dbReference type="EMBL" id="FQZU01000004">
    <property type="protein sequence ID" value="SHJ12741.1"/>
    <property type="molecule type" value="Genomic_DNA"/>
</dbReference>
<feature type="domain" description="HTH araC/xylS-type" evidence="4">
    <location>
        <begin position="1"/>
        <end position="56"/>
    </location>
</feature>
<keyword evidence="3" id="KW-0804">Transcription</keyword>
<reference evidence="6" key="1">
    <citation type="submission" date="2016-11" db="EMBL/GenBank/DDBJ databases">
        <authorList>
            <person name="Varghese N."/>
            <person name="Submissions S."/>
        </authorList>
    </citation>
    <scope>NUCLEOTIDE SEQUENCE [LARGE SCALE GENOMIC DNA]</scope>
    <source>
        <strain evidence="6">DSM 16219</strain>
    </source>
</reference>
<dbReference type="InterPro" id="IPR018060">
    <property type="entry name" value="HTH_AraC"/>
</dbReference>
<dbReference type="OrthoDB" id="9816010at2"/>
<proteinExistence type="predicted"/>
<evidence type="ECO:0000256" key="1">
    <source>
        <dbReference type="ARBA" id="ARBA00023015"/>
    </source>
</evidence>
<keyword evidence="6" id="KW-1185">Reference proteome</keyword>
<dbReference type="PANTHER" id="PTHR47894:SF1">
    <property type="entry name" value="HTH-TYPE TRANSCRIPTIONAL REGULATOR VQSM"/>
    <property type="match status" value="1"/>
</dbReference>
<dbReference type="STRING" id="1121393.SAMN02745216_01090"/>
<evidence type="ECO:0000259" key="4">
    <source>
        <dbReference type="PROSITE" id="PS01124"/>
    </source>
</evidence>
<organism evidence="5 6">
    <name type="scientific">Desulfatibacillum alkenivorans DSM 16219</name>
    <dbReference type="NCBI Taxonomy" id="1121393"/>
    <lineage>
        <taxon>Bacteria</taxon>
        <taxon>Pseudomonadati</taxon>
        <taxon>Thermodesulfobacteriota</taxon>
        <taxon>Desulfobacteria</taxon>
        <taxon>Desulfobacterales</taxon>
        <taxon>Desulfatibacillaceae</taxon>
        <taxon>Desulfatibacillum</taxon>
    </lineage>
</organism>
<dbReference type="Proteomes" id="UP000183994">
    <property type="component" value="Unassembled WGS sequence"/>
</dbReference>
<dbReference type="PANTHER" id="PTHR47894">
    <property type="entry name" value="HTH-TYPE TRANSCRIPTIONAL REGULATOR GADX"/>
    <property type="match status" value="1"/>
</dbReference>
<dbReference type="SUPFAM" id="SSF46689">
    <property type="entry name" value="Homeodomain-like"/>
    <property type="match status" value="1"/>
</dbReference>
<dbReference type="InterPro" id="IPR020449">
    <property type="entry name" value="Tscrpt_reg_AraC-type_HTH"/>
</dbReference>
<evidence type="ECO:0000313" key="5">
    <source>
        <dbReference type="EMBL" id="SHJ12741.1"/>
    </source>
</evidence>
<dbReference type="Gene3D" id="1.10.10.60">
    <property type="entry name" value="Homeodomain-like"/>
    <property type="match status" value="1"/>
</dbReference>
<accession>A0A1M6GS22</accession>
<dbReference type="GO" id="GO:0000976">
    <property type="term" value="F:transcription cis-regulatory region binding"/>
    <property type="evidence" value="ECO:0007669"/>
    <property type="project" value="TreeGrafter"/>
</dbReference>
<evidence type="ECO:0000313" key="6">
    <source>
        <dbReference type="Proteomes" id="UP000183994"/>
    </source>
</evidence>
<dbReference type="GO" id="GO:0005829">
    <property type="term" value="C:cytosol"/>
    <property type="evidence" value="ECO:0007669"/>
    <property type="project" value="TreeGrafter"/>
</dbReference>
<protein>
    <submittedName>
        <fullName evidence="5">Helix-turn-helix domain-containing protein</fullName>
    </submittedName>
</protein>
<name>A0A1M6GS22_9BACT</name>
<keyword evidence="2" id="KW-0238">DNA-binding</keyword>
<evidence type="ECO:0000256" key="3">
    <source>
        <dbReference type="ARBA" id="ARBA00023163"/>
    </source>
</evidence>
<dbReference type="PROSITE" id="PS01124">
    <property type="entry name" value="HTH_ARAC_FAMILY_2"/>
    <property type="match status" value="1"/>
</dbReference>
<dbReference type="Pfam" id="PF12833">
    <property type="entry name" value="HTH_18"/>
    <property type="match status" value="1"/>
</dbReference>
<dbReference type="InterPro" id="IPR009057">
    <property type="entry name" value="Homeodomain-like_sf"/>
</dbReference>
<dbReference type="PRINTS" id="PR00032">
    <property type="entry name" value="HTHARAC"/>
</dbReference>
<evidence type="ECO:0000256" key="2">
    <source>
        <dbReference type="ARBA" id="ARBA00023125"/>
    </source>
</evidence>
<dbReference type="SMART" id="SM00342">
    <property type="entry name" value="HTH_ARAC"/>
    <property type="match status" value="1"/>
</dbReference>
<sequence>MYREILDYVRRETALQYLQKGEMTLCDIAYLLGFSEQSAFNRAFKRWTGKSPKSFL</sequence>